<dbReference type="PROSITE" id="PS51634">
    <property type="entry name" value="CRC"/>
    <property type="match status" value="1"/>
</dbReference>
<name>A0AAG5DPQ1_ANOAO</name>
<dbReference type="PANTHER" id="PTHR12446">
    <property type="entry name" value="TESMIN/TSO1-RELATED"/>
    <property type="match status" value="1"/>
</dbReference>
<dbReference type="GO" id="GO:0005634">
    <property type="term" value="C:nucleus"/>
    <property type="evidence" value="ECO:0007669"/>
    <property type="project" value="UniProtKB-SubCell"/>
</dbReference>
<evidence type="ECO:0000256" key="4">
    <source>
        <dbReference type="SAM" id="MobiDB-lite"/>
    </source>
</evidence>
<dbReference type="InterPro" id="IPR033467">
    <property type="entry name" value="Tesmin/TSO1-like_CXC"/>
</dbReference>
<feature type="compositionally biased region" description="Acidic residues" evidence="4">
    <location>
        <begin position="18"/>
        <end position="33"/>
    </location>
</feature>
<evidence type="ECO:0000313" key="6">
    <source>
        <dbReference type="EnsemblMetazoa" id="ENSAATROPP013005"/>
    </source>
</evidence>
<evidence type="ECO:0000259" key="5">
    <source>
        <dbReference type="PROSITE" id="PS51634"/>
    </source>
</evidence>
<dbReference type="EnsemblMetazoa" id="ENSAATROPT014266">
    <property type="protein sequence ID" value="ENSAATROPP013005"/>
    <property type="gene ID" value="ENSAATROPG011575"/>
</dbReference>
<protein>
    <recommendedName>
        <fullName evidence="5">CRC domain-containing protein</fullName>
    </recommendedName>
</protein>
<dbReference type="GO" id="GO:0006355">
    <property type="term" value="P:regulation of DNA-templated transcription"/>
    <property type="evidence" value="ECO:0007669"/>
    <property type="project" value="TreeGrafter"/>
</dbReference>
<reference evidence="6" key="1">
    <citation type="submission" date="2024-04" db="UniProtKB">
        <authorList>
            <consortium name="EnsemblMetazoa"/>
        </authorList>
    </citation>
    <scope>IDENTIFICATION</scope>
    <source>
        <strain evidence="6">EBRO</strain>
    </source>
</reference>
<dbReference type="SMART" id="SM01114">
    <property type="entry name" value="CXC"/>
    <property type="match status" value="2"/>
</dbReference>
<comment type="subcellular location">
    <subcellularLocation>
        <location evidence="1">Nucleus</location>
    </subcellularLocation>
</comment>
<dbReference type="InterPro" id="IPR005172">
    <property type="entry name" value="CRC"/>
</dbReference>
<comment type="similarity">
    <text evidence="2">Belongs to the lin-54 family.</text>
</comment>
<evidence type="ECO:0000313" key="7">
    <source>
        <dbReference type="Proteomes" id="UP000075880"/>
    </source>
</evidence>
<dbReference type="Proteomes" id="UP000075880">
    <property type="component" value="Unassembled WGS sequence"/>
</dbReference>
<organism evidence="6 7">
    <name type="scientific">Anopheles atroparvus</name>
    <name type="common">European mosquito</name>
    <dbReference type="NCBI Taxonomy" id="41427"/>
    <lineage>
        <taxon>Eukaryota</taxon>
        <taxon>Metazoa</taxon>
        <taxon>Ecdysozoa</taxon>
        <taxon>Arthropoda</taxon>
        <taxon>Hexapoda</taxon>
        <taxon>Insecta</taxon>
        <taxon>Pterygota</taxon>
        <taxon>Neoptera</taxon>
        <taxon>Endopterygota</taxon>
        <taxon>Diptera</taxon>
        <taxon>Nematocera</taxon>
        <taxon>Culicoidea</taxon>
        <taxon>Culicidae</taxon>
        <taxon>Anophelinae</taxon>
        <taxon>Anopheles</taxon>
    </lineage>
</organism>
<keyword evidence="7" id="KW-1185">Reference proteome</keyword>
<keyword evidence="3" id="KW-0539">Nucleus</keyword>
<evidence type="ECO:0000256" key="3">
    <source>
        <dbReference type="ARBA" id="ARBA00023242"/>
    </source>
</evidence>
<feature type="compositionally biased region" description="Basic and acidic residues" evidence="4">
    <location>
        <begin position="1"/>
        <end position="12"/>
    </location>
</feature>
<feature type="region of interest" description="Disordered" evidence="4">
    <location>
        <begin position="1"/>
        <end position="42"/>
    </location>
</feature>
<dbReference type="AlphaFoldDB" id="A0AAG5DPQ1"/>
<proteinExistence type="inferred from homology"/>
<accession>A0AAG5DPQ1</accession>
<dbReference type="InterPro" id="IPR028307">
    <property type="entry name" value="Lin-54_fam"/>
</dbReference>
<dbReference type="Pfam" id="PF03638">
    <property type="entry name" value="TCR"/>
    <property type="match status" value="2"/>
</dbReference>
<sequence>MDNLKQEMDDHSCTGSDDLVEYTLEEQEEDQEEVSPSCAGDLDELVEISSIPEEPIEEELSGEAKEENSVLTVMNFPDTRNQGNTLKSVTAWNDSNTLGTKFKNKITVLPQSSGSGGTMKLLNSSQAAIPSTTATTSYRLVHTDGTMVMNVAQPQTMKKVISIANSNLMQQTNPKLTLNQNARVLHIQPQNFPSTSGTVMKTVTIAKNAIAMKAIPAGAIKTIPQTAAGTSSGLQKTIVHVAKTGQGVALASPRIINSSSSIGSNTETKLIIKPGNTMSAKKLVTSSNIQQRCVPGIKGVQYVRVLNQQAATGSSATPKMIFQTVNKVPATNTPVATVGSDNGPAGTSKLVLQTNRTYVVRNGIGKFATSASSVPGKPASLPTTRKILIGGKNVQSLDQYKSAASRITLKKEDIDSNALPMTIAKQPQSANSRTSVVKEGNIKLEDAKQQQQPVKAEGKFTEREVEFDGKFLEIETDVLRKNTAYGFPEEAYKKRPCNCTKSQCLKLYCDCFANGEFCYNCNCKDCYNTFEHEPERQKAIRCTLERNPNAFKPKIGSIGSTDDGTRLHTKGCNCKRSGCLKNYCECYEAKIPCSSNCKCIGCRNTDQFAQEFHYYGSSEASIKMTDDNTMLRVSGKNNIIYSKVDDSVASEQLASSSGTSGLKRSASFIDADISELPVAKQPHNFMTLDVIEATVQCMVAQADECLKRGCSIRTSERMILEEYGRCLLEIKEFAFKTEN</sequence>
<dbReference type="PANTHER" id="PTHR12446:SF34">
    <property type="entry name" value="PROTEIN LIN-54 HOMOLOG"/>
    <property type="match status" value="1"/>
</dbReference>
<evidence type="ECO:0000256" key="2">
    <source>
        <dbReference type="ARBA" id="ARBA00007267"/>
    </source>
</evidence>
<feature type="domain" description="CRC" evidence="5">
    <location>
        <begin position="493"/>
        <end position="607"/>
    </location>
</feature>
<evidence type="ECO:0000256" key="1">
    <source>
        <dbReference type="ARBA" id="ARBA00004123"/>
    </source>
</evidence>